<feature type="transmembrane region" description="Helical" evidence="2">
    <location>
        <begin position="257"/>
        <end position="274"/>
    </location>
</feature>
<dbReference type="InterPro" id="IPR045962">
    <property type="entry name" value="DUF6382"/>
</dbReference>
<reference evidence="4" key="1">
    <citation type="submission" date="2021-03" db="EMBL/GenBank/DDBJ databases">
        <title>Genomic Encyclopedia of Type Strains, Phase IV (KMG-IV): sequencing the most valuable type-strain genomes for metagenomic binning, comparative biology and taxonomic classification.</title>
        <authorList>
            <person name="Goeker M."/>
        </authorList>
    </citation>
    <scope>NUCLEOTIDE SEQUENCE</scope>
    <source>
        <strain evidence="4">DSM 107338</strain>
    </source>
</reference>
<keyword evidence="2" id="KW-1133">Transmembrane helix</keyword>
<dbReference type="OrthoDB" id="9783862at2"/>
<proteinExistence type="predicted"/>
<evidence type="ECO:0000313" key="4">
    <source>
        <dbReference type="EMBL" id="MBP2077512.1"/>
    </source>
</evidence>
<dbReference type="Pfam" id="PF19909">
    <property type="entry name" value="DUF6382"/>
    <property type="match status" value="1"/>
</dbReference>
<feature type="transmembrane region" description="Helical" evidence="2">
    <location>
        <begin position="280"/>
        <end position="301"/>
    </location>
</feature>
<dbReference type="EMBL" id="JAGGMB010000004">
    <property type="protein sequence ID" value="MBP2077512.1"/>
    <property type="molecule type" value="Genomic_DNA"/>
</dbReference>
<feature type="compositionally biased region" description="Polar residues" evidence="1">
    <location>
        <begin position="213"/>
        <end position="226"/>
    </location>
</feature>
<name>A0A9X0YSV5_9BACI</name>
<dbReference type="Proteomes" id="UP001138793">
    <property type="component" value="Unassembled WGS sequence"/>
</dbReference>
<dbReference type="RefSeq" id="WP_149475435.1">
    <property type="nucleotide sequence ID" value="NZ_JAGGMB010000004.1"/>
</dbReference>
<dbReference type="InterPro" id="IPR008984">
    <property type="entry name" value="SMAD_FHA_dom_sf"/>
</dbReference>
<keyword evidence="2" id="KW-0472">Membrane</keyword>
<keyword evidence="2" id="KW-0812">Transmembrane</keyword>
<evidence type="ECO:0000313" key="5">
    <source>
        <dbReference type="Proteomes" id="UP001138793"/>
    </source>
</evidence>
<comment type="caution">
    <text evidence="4">The sequence shown here is derived from an EMBL/GenBank/DDBJ whole genome shotgun (WGS) entry which is preliminary data.</text>
</comment>
<sequence length="501" mass="56412">MGTIYNLEYDYSTENGQSIVFSRKDNKKLTADNLNAVQLKMIQSNRIPHMLPMALENIDLVTKLHYDINSKQKLISYFRDNKATMNDYYQLFLSLINTLEEASSYMLDQKNYILQMEFLFIGQNPSDVYLTYLPVIDLEKTNSVTDDMKKLLTDVAGEIDGLQGNEFKSILNYIKNASFSLSGLKTLLLELISLRSNVNQMYSNHEYTNGNQMEGSFTENQNTADQSHPEPIVAGSQSMTKKKVKKKLPPLTSRTKVYLIMGSLLAIALIWKLYDMYRNPAVMLTSSILTVVVIVAVFVFWKIWRPGVAAVETEVPQPLEKPVTKQPKPEQKVRQKQQQFNVQIPKQQYQTQFSPTNATPLAATQADTTLLAADNEDTVLLEEESNLSVATMEKEVDVSATLIRTTADEAPQTIAINANNFLIGRNEEAVNYPDTAVGVSRIHAEIIKIDGSSFGIKDLGSKNGSKLNGAPMVPYKVYALKEEDEFDLGKAHYTFKWSSSQ</sequence>
<protein>
    <submittedName>
        <fullName evidence="4">PSer/pThr/pTyr-binding forkhead associated (FHA) protein</fullName>
    </submittedName>
</protein>
<evidence type="ECO:0000256" key="2">
    <source>
        <dbReference type="SAM" id="Phobius"/>
    </source>
</evidence>
<feature type="region of interest" description="Disordered" evidence="1">
    <location>
        <begin position="318"/>
        <end position="337"/>
    </location>
</feature>
<evidence type="ECO:0000259" key="3">
    <source>
        <dbReference type="PROSITE" id="PS50006"/>
    </source>
</evidence>
<organism evidence="4 5">
    <name type="scientific">Oceanobacillus polygoni</name>
    <dbReference type="NCBI Taxonomy" id="1235259"/>
    <lineage>
        <taxon>Bacteria</taxon>
        <taxon>Bacillati</taxon>
        <taxon>Bacillota</taxon>
        <taxon>Bacilli</taxon>
        <taxon>Bacillales</taxon>
        <taxon>Bacillaceae</taxon>
        <taxon>Oceanobacillus</taxon>
    </lineage>
</organism>
<dbReference type="SMART" id="SM00240">
    <property type="entry name" value="FHA"/>
    <property type="match status" value="1"/>
</dbReference>
<feature type="domain" description="FHA" evidence="3">
    <location>
        <begin position="421"/>
        <end position="472"/>
    </location>
</feature>
<dbReference type="InterPro" id="IPR000253">
    <property type="entry name" value="FHA_dom"/>
</dbReference>
<dbReference type="Gene3D" id="2.60.200.20">
    <property type="match status" value="1"/>
</dbReference>
<dbReference type="Pfam" id="PF00498">
    <property type="entry name" value="FHA"/>
    <property type="match status" value="1"/>
</dbReference>
<dbReference type="SUPFAM" id="SSF49879">
    <property type="entry name" value="SMAD/FHA domain"/>
    <property type="match status" value="1"/>
</dbReference>
<evidence type="ECO:0000256" key="1">
    <source>
        <dbReference type="SAM" id="MobiDB-lite"/>
    </source>
</evidence>
<accession>A0A9X0YSV5</accession>
<feature type="region of interest" description="Disordered" evidence="1">
    <location>
        <begin position="213"/>
        <end position="246"/>
    </location>
</feature>
<keyword evidence="5" id="KW-1185">Reference proteome</keyword>
<dbReference type="PROSITE" id="PS50006">
    <property type="entry name" value="FHA_DOMAIN"/>
    <property type="match status" value="1"/>
</dbReference>
<gene>
    <name evidence="4" type="ORF">J2Z64_001764</name>
</gene>
<dbReference type="AlphaFoldDB" id="A0A9X0YSV5"/>
<dbReference type="CDD" id="cd00060">
    <property type="entry name" value="FHA"/>
    <property type="match status" value="1"/>
</dbReference>